<dbReference type="RefSeq" id="WP_189125817.1">
    <property type="nucleotide sequence ID" value="NZ_BMNH01000012.1"/>
</dbReference>
<feature type="compositionally biased region" description="Low complexity" evidence="1">
    <location>
        <begin position="18"/>
        <end position="28"/>
    </location>
</feature>
<dbReference type="SUPFAM" id="SSF82171">
    <property type="entry name" value="DPP6 N-terminal domain-like"/>
    <property type="match status" value="1"/>
</dbReference>
<gene>
    <name evidence="2" type="ORF">GCM10012289_41970</name>
</gene>
<name>A0A917Z4T5_9ACTN</name>
<sequence>MTAGAVTLVSGISPDSQATGTRAATGAAPHDDVRTDMGNDPPRSLIAAGRVAMSAYWTGSWQEVGKAEHKVSRGTLNTTVKRLTRTWFVYSPLNDTYEQTQWSWVDVAPGLQKAAVLEGELPSKRLGVLDLSTRKVLSWIDLPQGAASATWSPDGKNILATSYDRHPDEIEFVNANTRYGTKGVSPRSGFFIVDATTMTARFNPVPRGDKQAAHPRNDFRWASPNLITGETNDALSFDLDGEARAMPSGHVELSEDKAGRAGLSPNGKLLAGPAGMPTKVIDRASGLEAGTQPVLELLAWADDEHLIALGCEDRCANEFRNALVLVSVDGREVTRLSSYREDGGSDATWHPVLTLR</sequence>
<reference evidence="2" key="1">
    <citation type="journal article" date="2014" name="Int. J. Syst. Evol. Microbiol.">
        <title>Complete genome sequence of Corynebacterium casei LMG S-19264T (=DSM 44701T), isolated from a smear-ripened cheese.</title>
        <authorList>
            <consortium name="US DOE Joint Genome Institute (JGI-PGF)"/>
            <person name="Walter F."/>
            <person name="Albersmeier A."/>
            <person name="Kalinowski J."/>
            <person name="Ruckert C."/>
        </authorList>
    </citation>
    <scope>NUCLEOTIDE SEQUENCE</scope>
    <source>
        <strain evidence="2">CGMCC 4.7368</strain>
    </source>
</reference>
<dbReference type="EMBL" id="BMNH01000012">
    <property type="protein sequence ID" value="GGO72866.1"/>
    <property type="molecule type" value="Genomic_DNA"/>
</dbReference>
<evidence type="ECO:0008006" key="4">
    <source>
        <dbReference type="Google" id="ProtNLM"/>
    </source>
</evidence>
<organism evidence="2 3">
    <name type="scientific">Nonomuraea cavernae</name>
    <dbReference type="NCBI Taxonomy" id="2045107"/>
    <lineage>
        <taxon>Bacteria</taxon>
        <taxon>Bacillati</taxon>
        <taxon>Actinomycetota</taxon>
        <taxon>Actinomycetes</taxon>
        <taxon>Streptosporangiales</taxon>
        <taxon>Streptosporangiaceae</taxon>
        <taxon>Nonomuraea</taxon>
    </lineage>
</organism>
<evidence type="ECO:0000313" key="2">
    <source>
        <dbReference type="EMBL" id="GGO72866.1"/>
    </source>
</evidence>
<accession>A0A917Z4T5</accession>
<evidence type="ECO:0000256" key="1">
    <source>
        <dbReference type="SAM" id="MobiDB-lite"/>
    </source>
</evidence>
<protein>
    <recommendedName>
        <fullName evidence="4">WD40 repeat domain-containing protein</fullName>
    </recommendedName>
</protein>
<dbReference type="Proteomes" id="UP000646523">
    <property type="component" value="Unassembled WGS sequence"/>
</dbReference>
<keyword evidence="3" id="KW-1185">Reference proteome</keyword>
<dbReference type="AlphaFoldDB" id="A0A917Z4T5"/>
<reference evidence="2" key="2">
    <citation type="submission" date="2020-09" db="EMBL/GenBank/DDBJ databases">
        <authorList>
            <person name="Sun Q."/>
            <person name="Zhou Y."/>
        </authorList>
    </citation>
    <scope>NUCLEOTIDE SEQUENCE</scope>
    <source>
        <strain evidence="2">CGMCC 4.7368</strain>
    </source>
</reference>
<evidence type="ECO:0000313" key="3">
    <source>
        <dbReference type="Proteomes" id="UP000646523"/>
    </source>
</evidence>
<feature type="region of interest" description="Disordered" evidence="1">
    <location>
        <begin position="1"/>
        <end position="37"/>
    </location>
</feature>
<proteinExistence type="predicted"/>
<comment type="caution">
    <text evidence="2">The sequence shown here is derived from an EMBL/GenBank/DDBJ whole genome shotgun (WGS) entry which is preliminary data.</text>
</comment>